<accession>A0A0G7ZNL6</accession>
<sequence>MHKKRLIRKIIINLIIVSFFIASWSYFFLIINKDQNNNLNNDKPIININNLNDAIIKEDPFVDYDYFQYLWINDFENNDLKFEPIIYFGYNEQNIYVKILDDQKIVFEYKYFLVNNQIF</sequence>
<dbReference type="EMBL" id="CWGI01000001">
    <property type="protein sequence ID" value="CRX37199.1"/>
    <property type="molecule type" value="Genomic_DNA"/>
</dbReference>
<dbReference type="AlphaFoldDB" id="A0A0G7ZNL6"/>
<feature type="transmembrane region" description="Helical" evidence="1">
    <location>
        <begin position="12"/>
        <end position="31"/>
    </location>
</feature>
<evidence type="ECO:0000256" key="1">
    <source>
        <dbReference type="SAM" id="Phobius"/>
    </source>
</evidence>
<evidence type="ECO:0000313" key="2">
    <source>
        <dbReference type="EMBL" id="CRX37199.1"/>
    </source>
</evidence>
<keyword evidence="1" id="KW-1133">Transmembrane helix</keyword>
<reference evidence="3" key="1">
    <citation type="submission" date="2015-05" db="EMBL/GenBank/DDBJ databases">
        <authorList>
            <person name="Collingro A."/>
        </authorList>
    </citation>
    <scope>NUCLEOTIDE SEQUENCE [LARGE SCALE GENOMIC DNA]</scope>
    <source>
        <strain evidence="3">Ps</strain>
    </source>
</reference>
<protein>
    <submittedName>
        <fullName evidence="2">Uncharacterized protein</fullName>
    </submittedName>
</protein>
<organism evidence="2 3">
    <name type="scientific">Candidatus Hepatoplasma crinochetorum</name>
    <dbReference type="NCBI Taxonomy" id="295596"/>
    <lineage>
        <taxon>Bacteria</taxon>
        <taxon>Bacillati</taxon>
        <taxon>Mycoplasmatota</taxon>
        <taxon>Mollicutes</taxon>
        <taxon>Candidatus Hepatoplasmataceae</taxon>
        <taxon>Candidatus Hepatoplasma</taxon>
    </lineage>
</organism>
<keyword evidence="1" id="KW-0812">Transmembrane</keyword>
<keyword evidence="3" id="KW-1185">Reference proteome</keyword>
<proteinExistence type="predicted"/>
<dbReference type="Proteomes" id="UP000242141">
    <property type="component" value="Unassembled WGS sequence"/>
</dbReference>
<evidence type="ECO:0000313" key="3">
    <source>
        <dbReference type="Proteomes" id="UP000242141"/>
    </source>
</evidence>
<name>A0A0G7ZNL6_9MOLU</name>
<gene>
    <name evidence="2" type="ORF">HEPPS_04220</name>
</gene>
<keyword evidence="1" id="KW-0472">Membrane</keyword>